<protein>
    <recommendedName>
        <fullName evidence="2">Dinitrogenase iron-molybdenum cofactor biosynthesis domain-containing protein</fullName>
    </recommendedName>
</protein>
<keyword evidence="4" id="KW-1185">Reference proteome</keyword>
<gene>
    <name evidence="3" type="ORF">BHF71_07740</name>
</gene>
<sequence>MKIAVATEGHSVSGHFGHSEGFTIFVIEDGKVLEKEFIKSPGHKPGFLPLFLKEKEVDAVIAGNMGNRAQQLFNESDIKVFCGVNGLVDDVIDSYLKGELKEGGCEGHHHHGHDHHHHGHHHHGHHHHHHGHNHEDK</sequence>
<dbReference type="CDD" id="cd00851">
    <property type="entry name" value="MTH1175"/>
    <property type="match status" value="1"/>
</dbReference>
<evidence type="ECO:0000259" key="2">
    <source>
        <dbReference type="Pfam" id="PF02579"/>
    </source>
</evidence>
<dbReference type="PANTHER" id="PTHR42983:SF1">
    <property type="entry name" value="IRON-MOLYBDENUM PROTEIN"/>
    <property type="match status" value="1"/>
</dbReference>
<feature type="domain" description="Dinitrogenase iron-molybdenum cofactor biosynthesis" evidence="2">
    <location>
        <begin position="9"/>
        <end position="96"/>
    </location>
</feature>
<dbReference type="STRING" id="337097.BHF71_07740"/>
<dbReference type="InterPro" id="IPR036105">
    <property type="entry name" value="DiNase_FeMo-co_biosyn_sf"/>
</dbReference>
<dbReference type="InterPro" id="IPR033913">
    <property type="entry name" value="MTH1175_dom"/>
</dbReference>
<dbReference type="Proteomes" id="UP000243739">
    <property type="component" value="Unassembled WGS sequence"/>
</dbReference>
<evidence type="ECO:0000256" key="1">
    <source>
        <dbReference type="SAM" id="MobiDB-lite"/>
    </source>
</evidence>
<dbReference type="PANTHER" id="PTHR42983">
    <property type="entry name" value="DINITROGENASE IRON-MOLYBDENUM COFACTOR PROTEIN-RELATED"/>
    <property type="match status" value="1"/>
</dbReference>
<dbReference type="AlphaFoldDB" id="A0A1D2YVG3"/>
<dbReference type="InterPro" id="IPR003731">
    <property type="entry name" value="Di-Nase_FeMo-co_biosynth"/>
</dbReference>
<dbReference type="RefSeq" id="WP_069656431.1">
    <property type="nucleotide sequence ID" value="NZ_MIJF01000015.1"/>
</dbReference>
<reference evidence="3 4" key="1">
    <citation type="submission" date="2016-09" db="EMBL/GenBank/DDBJ databases">
        <title>Draft genome sequence for the type strain of Vulcanibacillus modesticaldus BR, a strictly anaerobic, moderately thermophilic, and nitrate-reducing bacterium from deep sea-hydrothermal vents of the Mid-Atlantic Ridge.</title>
        <authorList>
            <person name="Abin C.A."/>
            <person name="Hollibaugh J.T."/>
        </authorList>
    </citation>
    <scope>NUCLEOTIDE SEQUENCE [LARGE SCALE GENOMIC DNA]</scope>
    <source>
        <strain evidence="3 4">BR</strain>
    </source>
</reference>
<dbReference type="EMBL" id="MIJF01000015">
    <property type="protein sequence ID" value="OEF99710.1"/>
    <property type="molecule type" value="Genomic_DNA"/>
</dbReference>
<accession>A0A1D2YVG3</accession>
<feature type="region of interest" description="Disordered" evidence="1">
    <location>
        <begin position="106"/>
        <end position="137"/>
    </location>
</feature>
<evidence type="ECO:0000313" key="3">
    <source>
        <dbReference type="EMBL" id="OEF99710.1"/>
    </source>
</evidence>
<comment type="caution">
    <text evidence="3">The sequence shown here is derived from an EMBL/GenBank/DDBJ whole genome shotgun (WGS) entry which is preliminary data.</text>
</comment>
<organism evidence="3 4">
    <name type="scientific">Vulcanibacillus modesticaldus</name>
    <dbReference type="NCBI Taxonomy" id="337097"/>
    <lineage>
        <taxon>Bacteria</taxon>
        <taxon>Bacillati</taxon>
        <taxon>Bacillota</taxon>
        <taxon>Bacilli</taxon>
        <taxon>Bacillales</taxon>
        <taxon>Bacillaceae</taxon>
        <taxon>Vulcanibacillus</taxon>
    </lineage>
</organism>
<proteinExistence type="predicted"/>
<dbReference type="Pfam" id="PF02579">
    <property type="entry name" value="Nitro_FeMo-Co"/>
    <property type="match status" value="1"/>
</dbReference>
<feature type="compositionally biased region" description="Basic residues" evidence="1">
    <location>
        <begin position="108"/>
        <end position="137"/>
    </location>
</feature>
<dbReference type="Gene3D" id="3.30.420.130">
    <property type="entry name" value="Dinitrogenase iron-molybdenum cofactor biosynthesis domain"/>
    <property type="match status" value="1"/>
</dbReference>
<dbReference type="SUPFAM" id="SSF53146">
    <property type="entry name" value="Nitrogenase accessory factor-like"/>
    <property type="match status" value="1"/>
</dbReference>
<dbReference type="OrthoDB" id="280278at2"/>
<name>A0A1D2YVG3_9BACI</name>
<evidence type="ECO:0000313" key="4">
    <source>
        <dbReference type="Proteomes" id="UP000243739"/>
    </source>
</evidence>